<feature type="domain" description="Phosphofructokinase" evidence="7">
    <location>
        <begin position="7"/>
        <end position="332"/>
    </location>
</feature>
<comment type="activity regulation">
    <text evidence="6">Non-allosteric.</text>
</comment>
<feature type="site" description="Important for catalytic activity; stabilizes the transition state when the phosphoryl donor is PPi" evidence="6">
    <location>
        <position position="136"/>
    </location>
</feature>
<reference evidence="8" key="2">
    <citation type="journal article" date="2021" name="PeerJ">
        <title>Extensive microbial diversity within the chicken gut microbiome revealed by metagenomics and culture.</title>
        <authorList>
            <person name="Gilroy R."/>
            <person name="Ravi A."/>
            <person name="Getino M."/>
            <person name="Pursley I."/>
            <person name="Horton D.L."/>
            <person name="Alikhan N.F."/>
            <person name="Baker D."/>
            <person name="Gharbi K."/>
            <person name="Hall N."/>
            <person name="Watson M."/>
            <person name="Adriaenssens E.M."/>
            <person name="Foster-Nyarko E."/>
            <person name="Jarju S."/>
            <person name="Secka A."/>
            <person name="Antonio M."/>
            <person name="Oren A."/>
            <person name="Chaudhuri R.R."/>
            <person name="La Ragione R."/>
            <person name="Hildebrand F."/>
            <person name="Pallen M.J."/>
        </authorList>
    </citation>
    <scope>NUCLEOTIDE SEQUENCE</scope>
    <source>
        <strain evidence="8">2830</strain>
    </source>
</reference>
<sequence>MLKGNALIAQSGGPTAVINSSVCGAVQTWLNLSEQPGTIYAAVSGIKGFLNEDLIDMAAQDPAVIDALKWTPGAGLFSCRYKVSEAEYSRLVEICRKYDIRYFFYNGGNDSMDTCNKMSIAAEKLGYEMRVIGIPKTVDNDLPITDHCPGYASAAKYLAATVMECGIDLASVATKNKVCIIEAMGRNAGWLTAAAALAKRYEVAADGTVHLPANTADDAPHLIYLPEVPFDTERFLQDVQNVYDRLGYCFVVASEGIMDKDGNYIAADGKVDAFGHVQLSGAGETLKNLVEERLGLKARCNTLGTAQRSAAHFASKTDADEAYATGKQAVELALSGKTGVMVTLDRQPGEPYVCTLGEAPLANVANVEKKVPREWINETGNFVTEDFIRYAQPLIAGTLPVPMQNGLPCYTKIDATLGRVKK</sequence>
<keyword evidence="6" id="KW-0324">Glycolysis</keyword>
<evidence type="ECO:0000259" key="7">
    <source>
        <dbReference type="Pfam" id="PF00365"/>
    </source>
</evidence>
<protein>
    <recommendedName>
        <fullName evidence="6">Pyrophosphate--fructose 6-phosphate 1-phosphotransferase</fullName>
        <ecNumber evidence="6">2.7.1.90</ecNumber>
    </recommendedName>
    <alternativeName>
        <fullName evidence="6">6-phosphofructokinase, pyrophosphate dependent</fullName>
    </alternativeName>
    <alternativeName>
        <fullName evidence="6">PPi-dependent phosphofructokinase</fullName>
        <shortName evidence="6">PPi-PFK</shortName>
    </alternativeName>
    <alternativeName>
        <fullName evidence="6">Pyrophosphate-dependent 6-phosphofructose-1-kinase</fullName>
    </alternativeName>
</protein>
<gene>
    <name evidence="6" type="primary">pfp</name>
    <name evidence="8" type="ORF">IAB00_07030</name>
</gene>
<dbReference type="GO" id="GO:0047334">
    <property type="term" value="F:diphosphate-fructose-6-phosphate 1-phosphotransferase activity"/>
    <property type="evidence" value="ECO:0007669"/>
    <property type="project" value="UniProtKB-EC"/>
</dbReference>
<comment type="cofactor">
    <cofactor evidence="1 6">
        <name>Mg(2+)</name>
        <dbReference type="ChEBI" id="CHEBI:18420"/>
    </cofactor>
</comment>
<evidence type="ECO:0000256" key="2">
    <source>
        <dbReference type="ARBA" id="ARBA00022679"/>
    </source>
</evidence>
<name>A0A9D1KYC4_9FIRM</name>
<proteinExistence type="inferred from homology"/>
<dbReference type="Gene3D" id="3.40.50.460">
    <property type="entry name" value="Phosphofructokinase domain"/>
    <property type="match status" value="1"/>
</dbReference>
<keyword evidence="2 6" id="KW-0808">Transferase</keyword>
<comment type="similarity">
    <text evidence="6">Belongs to the phosphofructokinase type A (PFKA) family. PPi-dependent PFK group II subfamily. Clade 'B2' sub-subfamily.</text>
</comment>
<dbReference type="PRINTS" id="PR00476">
    <property type="entry name" value="PHFRCTKINASE"/>
</dbReference>
<comment type="catalytic activity">
    <reaction evidence="6">
        <text>beta-D-fructose 6-phosphate + diphosphate = beta-D-fructose 1,6-bisphosphate + phosphate + H(+)</text>
        <dbReference type="Rhea" id="RHEA:13613"/>
        <dbReference type="ChEBI" id="CHEBI:15378"/>
        <dbReference type="ChEBI" id="CHEBI:32966"/>
        <dbReference type="ChEBI" id="CHEBI:33019"/>
        <dbReference type="ChEBI" id="CHEBI:43474"/>
        <dbReference type="ChEBI" id="CHEBI:57634"/>
        <dbReference type="EC" id="2.7.1.90"/>
    </reaction>
</comment>
<evidence type="ECO:0000313" key="8">
    <source>
        <dbReference type="EMBL" id="HIU10967.1"/>
    </source>
</evidence>
<dbReference type="EMBL" id="DVMH01000035">
    <property type="protein sequence ID" value="HIU10967.1"/>
    <property type="molecule type" value="Genomic_DNA"/>
</dbReference>
<evidence type="ECO:0000256" key="4">
    <source>
        <dbReference type="ARBA" id="ARBA00022777"/>
    </source>
</evidence>
<evidence type="ECO:0000256" key="3">
    <source>
        <dbReference type="ARBA" id="ARBA00022723"/>
    </source>
</evidence>
<dbReference type="GO" id="GO:0046872">
    <property type="term" value="F:metal ion binding"/>
    <property type="evidence" value="ECO:0007669"/>
    <property type="project" value="UniProtKB-KW"/>
</dbReference>
<evidence type="ECO:0000256" key="5">
    <source>
        <dbReference type="ARBA" id="ARBA00022842"/>
    </source>
</evidence>
<dbReference type="InterPro" id="IPR011404">
    <property type="entry name" value="PPi-PFK"/>
</dbReference>
<keyword evidence="5 6" id="KW-0460">Magnesium</keyword>
<dbReference type="InterPro" id="IPR050929">
    <property type="entry name" value="PFKA"/>
</dbReference>
<comment type="function">
    <text evidence="6">Catalyzes the phosphorylation of D-fructose 6-phosphate, the first committing step of glycolysis. Uses inorganic phosphate (PPi) as phosphoryl donor instead of ATP like common ATP-dependent phosphofructokinases (ATP-PFKs), which renders the reaction reversible, and can thus function both in glycolysis and gluconeogenesis. Consistently, PPi-PFK can replace the enzymes of both the forward (ATP-PFK) and reverse (fructose-bisphosphatase (FBPase)) reactions.</text>
</comment>
<dbReference type="Proteomes" id="UP000824124">
    <property type="component" value="Unassembled WGS sequence"/>
</dbReference>
<reference evidence="8" key="1">
    <citation type="submission" date="2020-10" db="EMBL/GenBank/DDBJ databases">
        <authorList>
            <person name="Gilroy R."/>
        </authorList>
    </citation>
    <scope>NUCLEOTIDE SEQUENCE</scope>
    <source>
        <strain evidence="8">2830</strain>
    </source>
</reference>
<feature type="binding site" evidence="6">
    <location>
        <position position="109"/>
    </location>
    <ligand>
        <name>Mg(2+)</name>
        <dbReference type="ChEBI" id="CHEBI:18420"/>
        <note>catalytic</note>
    </ligand>
</feature>
<dbReference type="HAMAP" id="MF_01978">
    <property type="entry name" value="Phosphofructokinase_II_B2"/>
    <property type="match status" value="1"/>
</dbReference>
<dbReference type="GO" id="GO:0006002">
    <property type="term" value="P:fructose 6-phosphate metabolic process"/>
    <property type="evidence" value="ECO:0007669"/>
    <property type="project" value="InterPro"/>
</dbReference>
<evidence type="ECO:0000256" key="6">
    <source>
        <dbReference type="HAMAP-Rule" id="MF_01978"/>
    </source>
</evidence>
<feature type="binding site" evidence="6">
    <location>
        <begin position="184"/>
        <end position="186"/>
    </location>
    <ligand>
        <name>substrate</name>
    </ligand>
</feature>
<dbReference type="PANTHER" id="PTHR45770">
    <property type="entry name" value="ATP-DEPENDENT 6-PHOSPHOFRUCTOKINASE 1"/>
    <property type="match status" value="1"/>
</dbReference>
<dbReference type="AlphaFoldDB" id="A0A9D1KYC4"/>
<dbReference type="Pfam" id="PF00365">
    <property type="entry name" value="PFK"/>
    <property type="match status" value="1"/>
</dbReference>
<dbReference type="NCBIfam" id="NF010675">
    <property type="entry name" value="PRK14072.1"/>
    <property type="match status" value="1"/>
</dbReference>
<dbReference type="InterPro" id="IPR000023">
    <property type="entry name" value="Phosphofructokinase_dom"/>
</dbReference>
<evidence type="ECO:0000313" key="9">
    <source>
        <dbReference type="Proteomes" id="UP000824124"/>
    </source>
</evidence>
<dbReference type="SUPFAM" id="SSF53784">
    <property type="entry name" value="Phosphofructokinase"/>
    <property type="match status" value="1"/>
</dbReference>
<keyword evidence="6" id="KW-0963">Cytoplasm</keyword>
<dbReference type="InterPro" id="IPR035966">
    <property type="entry name" value="PKF_sf"/>
</dbReference>
<dbReference type="EC" id="2.7.1.90" evidence="6"/>
<comment type="subunit">
    <text evidence="6">Homodimer.</text>
</comment>
<keyword evidence="4 6" id="KW-0418">Kinase</keyword>
<feature type="site" description="Important for catalytic activity and substrate specificity; stabilizes the transition state when the phosphoryl donor is PPi; prevents ATP from binding by mimicking the alpha-phosphate group of ATP" evidence="6">
    <location>
        <position position="110"/>
    </location>
</feature>
<organism evidence="8 9">
    <name type="scientific">Candidatus Avidehalobacter gallistercoris</name>
    <dbReference type="NCBI Taxonomy" id="2840694"/>
    <lineage>
        <taxon>Bacteria</taxon>
        <taxon>Bacillati</taxon>
        <taxon>Bacillota</taxon>
        <taxon>Clostridia</taxon>
        <taxon>Eubacteriales</taxon>
        <taxon>Peptococcaceae</taxon>
        <taxon>Peptococcaceae incertae sedis</taxon>
        <taxon>Candidatus Avidehalobacter</taxon>
    </lineage>
</organism>
<feature type="binding site" evidence="6">
    <location>
        <position position="13"/>
    </location>
    <ligand>
        <name>diphosphate</name>
        <dbReference type="ChEBI" id="CHEBI:33019"/>
    </ligand>
</feature>
<keyword evidence="3 6" id="KW-0479">Metal-binding</keyword>
<dbReference type="GO" id="GO:0005737">
    <property type="term" value="C:cytoplasm"/>
    <property type="evidence" value="ECO:0007669"/>
    <property type="project" value="UniProtKB-SubCell"/>
</dbReference>
<accession>A0A9D1KYC4</accession>
<comment type="caution">
    <text evidence="8">The sequence shown here is derived from an EMBL/GenBank/DDBJ whole genome shotgun (WGS) entry which is preliminary data.</text>
</comment>
<comment type="subcellular location">
    <subcellularLocation>
        <location evidence="6">Cytoplasm</location>
    </subcellularLocation>
</comment>
<evidence type="ECO:0000256" key="1">
    <source>
        <dbReference type="ARBA" id="ARBA00001946"/>
    </source>
</evidence>
<dbReference type="PIRSF" id="PIRSF036483">
    <property type="entry name" value="PFK_XF0274"/>
    <property type="match status" value="1"/>
</dbReference>
<feature type="active site" description="Proton acceptor" evidence="6">
    <location>
        <position position="139"/>
    </location>
</feature>
<feature type="binding site" evidence="6">
    <location>
        <position position="255"/>
    </location>
    <ligand>
        <name>substrate</name>
    </ligand>
</feature>
<feature type="binding site" evidence="6">
    <location>
        <begin position="137"/>
        <end position="139"/>
    </location>
    <ligand>
        <name>substrate</name>
    </ligand>
</feature>
<dbReference type="Gene3D" id="3.40.50.450">
    <property type="match status" value="1"/>
</dbReference>
<dbReference type="InterPro" id="IPR022953">
    <property type="entry name" value="ATP_PFK"/>
</dbReference>
<comment type="pathway">
    <text evidence="6">Carbohydrate degradation; glycolysis; D-glyceraldehyde 3-phosphate and glycerone phosphate from D-glucose: step 3/4.</text>
</comment>
<comment type="caution">
    <text evidence="6">Lacks conserved residue(s) required for the propagation of feature annotation.</text>
</comment>
<dbReference type="GO" id="GO:0003872">
    <property type="term" value="F:6-phosphofructokinase activity"/>
    <property type="evidence" value="ECO:0007669"/>
    <property type="project" value="UniProtKB-UniRule"/>
</dbReference>